<dbReference type="OrthoDB" id="364224at2759"/>
<evidence type="ECO:0000256" key="9">
    <source>
        <dbReference type="ARBA" id="ARBA00022927"/>
    </source>
</evidence>
<evidence type="ECO:0000256" key="5">
    <source>
        <dbReference type="ARBA" id="ARBA00022448"/>
    </source>
</evidence>
<keyword evidence="8" id="KW-0509">mRNA transport</keyword>
<dbReference type="Gene3D" id="2.130.10.10">
    <property type="entry name" value="YVTN repeat-like/Quinoprotein amine dehydrogenase"/>
    <property type="match status" value="1"/>
</dbReference>
<name>G8BS12_TETPH</name>
<dbReference type="eggNOG" id="KOG1332">
    <property type="taxonomic scope" value="Eukaryota"/>
</dbReference>
<keyword evidence="10" id="KW-0811">Translocation</keyword>
<feature type="repeat" description="WD" evidence="14">
    <location>
        <begin position="199"/>
        <end position="233"/>
    </location>
</feature>
<dbReference type="GO" id="GO:0032527">
    <property type="term" value="P:protein exit from endoplasmic reticulum"/>
    <property type="evidence" value="ECO:0007669"/>
    <property type="project" value="TreeGrafter"/>
</dbReference>
<dbReference type="GO" id="GO:0031080">
    <property type="term" value="C:nuclear pore outer ring"/>
    <property type="evidence" value="ECO:0007669"/>
    <property type="project" value="TreeGrafter"/>
</dbReference>
<dbReference type="GeneID" id="11531120"/>
<dbReference type="Pfam" id="PF00400">
    <property type="entry name" value="WD40"/>
    <property type="match status" value="5"/>
</dbReference>
<feature type="repeat" description="WD" evidence="14">
    <location>
        <begin position="49"/>
        <end position="83"/>
    </location>
</feature>
<evidence type="ECO:0000256" key="6">
    <source>
        <dbReference type="ARBA" id="ARBA00022574"/>
    </source>
</evidence>
<keyword evidence="6 14" id="KW-0853">WD repeat</keyword>
<evidence type="ECO:0000256" key="10">
    <source>
        <dbReference type="ARBA" id="ARBA00023010"/>
    </source>
</evidence>
<evidence type="ECO:0000313" key="16">
    <source>
        <dbReference type="Proteomes" id="UP000005666"/>
    </source>
</evidence>
<evidence type="ECO:0000256" key="11">
    <source>
        <dbReference type="ARBA" id="ARBA00023132"/>
    </source>
</evidence>
<reference evidence="15 16" key="1">
    <citation type="journal article" date="2011" name="Proc. Natl. Acad. Sci. U.S.A.">
        <title>Evolutionary erosion of yeast sex chromosomes by mating-type switching accidents.</title>
        <authorList>
            <person name="Gordon J.L."/>
            <person name="Armisen D."/>
            <person name="Proux-Wera E."/>
            <person name="Oheigeartaigh S.S."/>
            <person name="Byrne K.P."/>
            <person name="Wolfe K.H."/>
        </authorList>
    </citation>
    <scope>NUCLEOTIDE SEQUENCE [LARGE SCALE GENOMIC DNA]</scope>
    <source>
        <strain evidence="16">ATCC 24235 / CBS 4417 / NBRC 1672 / NRRL Y-8282 / UCD 70-5</strain>
    </source>
</reference>
<keyword evidence="13" id="KW-0968">Cytoplasmic vesicle</keyword>
<dbReference type="OMA" id="REGDQWE"/>
<dbReference type="STRING" id="1071381.G8BS12"/>
<evidence type="ECO:0000256" key="7">
    <source>
        <dbReference type="ARBA" id="ARBA00022737"/>
    </source>
</evidence>
<dbReference type="HOGENOM" id="CLU_032441_0_1_1"/>
<keyword evidence="12" id="KW-0539">Nucleus</keyword>
<dbReference type="PROSITE" id="PS50294">
    <property type="entry name" value="WD_REPEATS_REGION"/>
    <property type="match status" value="2"/>
</dbReference>
<dbReference type="InterPro" id="IPR037363">
    <property type="entry name" value="Sec13/Seh1_fam"/>
</dbReference>
<keyword evidence="9" id="KW-0653">Protein transport</keyword>
<dbReference type="GO" id="GO:0030127">
    <property type="term" value="C:COPII vesicle coat"/>
    <property type="evidence" value="ECO:0007669"/>
    <property type="project" value="TreeGrafter"/>
</dbReference>
<comment type="similarity">
    <text evidence="4">Belongs to the WD repeat SEC13 family.</text>
</comment>
<evidence type="ECO:0000256" key="13">
    <source>
        <dbReference type="ARBA" id="ARBA00023329"/>
    </source>
</evidence>
<dbReference type="PANTHER" id="PTHR11024">
    <property type="entry name" value="NUCLEAR PORE COMPLEX PROTEIN SEC13 / SEH1 FAMILY MEMBER"/>
    <property type="match status" value="1"/>
</dbReference>
<proteinExistence type="inferred from homology"/>
<sequence>MVTIENAHSDIIHDTSFDYYATRLASCSSDKTIKIFAVNGEQYALLDTLVGHEGPVWRVSWAHPKFGNLLASASYDGKIIIWKEANKKWSKLASLSVHSASVNVVEWAPSEFGAILLAGSSDGNISVVELKDEKLGKPMIMKAHKVGVSTVSWAPFVASESSEEDHTHSLRFVSGGLDNAVKIWKYDTEKETYVIETELEGHTNCVNDVAWSPTVLVNTYIATASNDNTSIVWTQEGSKGEWKKQLLTEPFEAAPSRVNWSLSGNILAVSTNDDKVTLWKENLDGKWETAGDLE</sequence>
<dbReference type="Proteomes" id="UP000005666">
    <property type="component" value="Chromosome 4"/>
</dbReference>
<organism evidence="15 16">
    <name type="scientific">Tetrapisispora phaffii (strain ATCC 24235 / CBS 4417 / NBRC 1672 / NRRL Y-8282 / UCD 70-5)</name>
    <name type="common">Yeast</name>
    <name type="synonym">Fabospora phaffii</name>
    <dbReference type="NCBI Taxonomy" id="1071381"/>
    <lineage>
        <taxon>Eukaryota</taxon>
        <taxon>Fungi</taxon>
        <taxon>Dikarya</taxon>
        <taxon>Ascomycota</taxon>
        <taxon>Saccharomycotina</taxon>
        <taxon>Saccharomycetes</taxon>
        <taxon>Saccharomycetales</taxon>
        <taxon>Saccharomycetaceae</taxon>
        <taxon>Tetrapisispora</taxon>
    </lineage>
</organism>
<protein>
    <submittedName>
        <fullName evidence="15">Uncharacterized protein</fullName>
    </submittedName>
</protein>
<gene>
    <name evidence="15" type="primary">TPHA0D04530</name>
    <name evidence="15" type="ordered locus">TPHA_0D04530</name>
</gene>
<evidence type="ECO:0000256" key="12">
    <source>
        <dbReference type="ARBA" id="ARBA00023242"/>
    </source>
</evidence>
<evidence type="ECO:0000256" key="1">
    <source>
        <dbReference type="ARBA" id="ARBA00004299"/>
    </source>
</evidence>
<evidence type="ECO:0000256" key="14">
    <source>
        <dbReference type="PROSITE-ProRule" id="PRU00221"/>
    </source>
</evidence>
<dbReference type="KEGG" id="tpf:TPHA_0D04530"/>
<dbReference type="EMBL" id="HE612859">
    <property type="protein sequence ID" value="CCE63087.1"/>
    <property type="molecule type" value="Genomic_DNA"/>
</dbReference>
<evidence type="ECO:0000256" key="3">
    <source>
        <dbReference type="ARBA" id="ARBA00004567"/>
    </source>
</evidence>
<keyword evidence="7" id="KW-0677">Repeat</keyword>
<feature type="repeat" description="WD" evidence="14">
    <location>
        <begin position="95"/>
        <end position="138"/>
    </location>
</feature>
<dbReference type="SMART" id="SM00320">
    <property type="entry name" value="WD40"/>
    <property type="match status" value="6"/>
</dbReference>
<evidence type="ECO:0000313" key="15">
    <source>
        <dbReference type="EMBL" id="CCE63087.1"/>
    </source>
</evidence>
<dbReference type="GO" id="GO:0051028">
    <property type="term" value="P:mRNA transport"/>
    <property type="evidence" value="ECO:0007669"/>
    <property type="project" value="UniProtKB-KW"/>
</dbReference>
<dbReference type="SUPFAM" id="SSF50978">
    <property type="entry name" value="WD40 repeat-like"/>
    <property type="match status" value="1"/>
</dbReference>
<dbReference type="GO" id="GO:0005789">
    <property type="term" value="C:endoplasmic reticulum membrane"/>
    <property type="evidence" value="ECO:0007669"/>
    <property type="project" value="UniProtKB-SubCell"/>
</dbReference>
<dbReference type="GO" id="GO:0090114">
    <property type="term" value="P:COPII-coated vesicle budding"/>
    <property type="evidence" value="ECO:0007669"/>
    <property type="project" value="TreeGrafter"/>
</dbReference>
<evidence type="ECO:0000256" key="8">
    <source>
        <dbReference type="ARBA" id="ARBA00022816"/>
    </source>
</evidence>
<dbReference type="AlphaFoldDB" id="G8BS12"/>
<keyword evidence="16" id="KW-1185">Reference proteome</keyword>
<evidence type="ECO:0000256" key="4">
    <source>
        <dbReference type="ARBA" id="ARBA00010102"/>
    </source>
</evidence>
<dbReference type="PANTHER" id="PTHR11024:SF2">
    <property type="entry name" value="PROTEIN SEC13 HOMOLOG"/>
    <property type="match status" value="1"/>
</dbReference>
<comment type="subcellular location">
    <subcellularLocation>
        <location evidence="1">Cytoplasmic vesicle</location>
        <location evidence="1">COPII-coated vesicle membrane</location>
        <topology evidence="1">Peripheral membrane protein</topology>
        <orientation evidence="1">Cytoplasmic side</orientation>
    </subcellularLocation>
    <subcellularLocation>
        <location evidence="2">Endoplasmic reticulum membrane</location>
        <topology evidence="2">Peripheral membrane protein</topology>
        <orientation evidence="2">Cytoplasmic side</orientation>
    </subcellularLocation>
    <subcellularLocation>
        <location evidence="3">Nucleus</location>
        <location evidence="3">Nuclear pore complex</location>
    </subcellularLocation>
</comment>
<dbReference type="RefSeq" id="XP_003685521.1">
    <property type="nucleotide sequence ID" value="XM_003685473.1"/>
</dbReference>
<dbReference type="GO" id="GO:0005198">
    <property type="term" value="F:structural molecule activity"/>
    <property type="evidence" value="ECO:0007669"/>
    <property type="project" value="InterPro"/>
</dbReference>
<dbReference type="InterPro" id="IPR036322">
    <property type="entry name" value="WD40_repeat_dom_sf"/>
</dbReference>
<dbReference type="GO" id="GO:0032008">
    <property type="term" value="P:positive regulation of TOR signaling"/>
    <property type="evidence" value="ECO:0007669"/>
    <property type="project" value="TreeGrafter"/>
</dbReference>
<evidence type="ECO:0000256" key="2">
    <source>
        <dbReference type="ARBA" id="ARBA00004397"/>
    </source>
</evidence>
<accession>G8BS12</accession>
<dbReference type="PROSITE" id="PS50082">
    <property type="entry name" value="WD_REPEATS_2"/>
    <property type="match status" value="4"/>
</dbReference>
<dbReference type="InterPro" id="IPR015943">
    <property type="entry name" value="WD40/YVTN_repeat-like_dom_sf"/>
</dbReference>
<dbReference type="InterPro" id="IPR001680">
    <property type="entry name" value="WD40_rpt"/>
</dbReference>
<feature type="repeat" description="WD" evidence="14">
    <location>
        <begin position="172"/>
        <end position="194"/>
    </location>
</feature>
<keyword evidence="5" id="KW-0813">Transport</keyword>
<dbReference type="GO" id="GO:0006606">
    <property type="term" value="P:protein import into nucleus"/>
    <property type="evidence" value="ECO:0007669"/>
    <property type="project" value="TreeGrafter"/>
</dbReference>
<keyword evidence="11" id="KW-0906">Nuclear pore complex</keyword>